<evidence type="ECO:0008006" key="3">
    <source>
        <dbReference type="Google" id="ProtNLM"/>
    </source>
</evidence>
<feature type="region of interest" description="Disordered" evidence="1">
    <location>
        <begin position="1"/>
        <end position="66"/>
    </location>
</feature>
<name>A0A3B0R2P1_9ZZZZ</name>
<gene>
    <name evidence="2" type="ORF">MNBD_ALPHA08-1052</name>
</gene>
<proteinExistence type="predicted"/>
<feature type="compositionally biased region" description="Basic and acidic residues" evidence="1">
    <location>
        <begin position="21"/>
        <end position="50"/>
    </location>
</feature>
<reference evidence="2" key="1">
    <citation type="submission" date="2018-06" db="EMBL/GenBank/DDBJ databases">
        <authorList>
            <person name="Zhirakovskaya E."/>
        </authorList>
    </citation>
    <scope>NUCLEOTIDE SEQUENCE</scope>
</reference>
<dbReference type="AlphaFoldDB" id="A0A3B0R2P1"/>
<sequence>MPPSKKTAKIINLKQARKQRQQAEKESTAAANREKFGRSKNEKRRDKQTADKNITYLDNHKLDDDS</sequence>
<organism evidence="2">
    <name type="scientific">hydrothermal vent metagenome</name>
    <dbReference type="NCBI Taxonomy" id="652676"/>
    <lineage>
        <taxon>unclassified sequences</taxon>
        <taxon>metagenomes</taxon>
        <taxon>ecological metagenomes</taxon>
    </lineage>
</organism>
<dbReference type="Pfam" id="PF13770">
    <property type="entry name" value="DUF4169"/>
    <property type="match status" value="1"/>
</dbReference>
<dbReference type="InterPro" id="IPR025227">
    <property type="entry name" value="DUF4169"/>
</dbReference>
<evidence type="ECO:0000256" key="1">
    <source>
        <dbReference type="SAM" id="MobiDB-lite"/>
    </source>
</evidence>
<protein>
    <recommendedName>
        <fullName evidence="3">DUF4169 domain-containing protein</fullName>
    </recommendedName>
</protein>
<accession>A0A3B0R2P1</accession>
<dbReference type="EMBL" id="UOEC01000005">
    <property type="protein sequence ID" value="VAV86501.1"/>
    <property type="molecule type" value="Genomic_DNA"/>
</dbReference>
<evidence type="ECO:0000313" key="2">
    <source>
        <dbReference type="EMBL" id="VAV86501.1"/>
    </source>
</evidence>